<accession>A0ABN9E0P8</accession>
<proteinExistence type="predicted"/>
<gene>
    <name evidence="1" type="ORF">SPARVUS_LOCUS8632341</name>
</gene>
<evidence type="ECO:0000313" key="1">
    <source>
        <dbReference type="EMBL" id="CAI9577142.1"/>
    </source>
</evidence>
<evidence type="ECO:0000313" key="2">
    <source>
        <dbReference type="Proteomes" id="UP001162483"/>
    </source>
</evidence>
<name>A0ABN9E0P8_9NEOB</name>
<reference evidence="1" key="1">
    <citation type="submission" date="2023-05" db="EMBL/GenBank/DDBJ databases">
        <authorList>
            <person name="Stuckert A."/>
        </authorList>
    </citation>
    <scope>NUCLEOTIDE SEQUENCE</scope>
</reference>
<organism evidence="1 2">
    <name type="scientific">Staurois parvus</name>
    <dbReference type="NCBI Taxonomy" id="386267"/>
    <lineage>
        <taxon>Eukaryota</taxon>
        <taxon>Metazoa</taxon>
        <taxon>Chordata</taxon>
        <taxon>Craniata</taxon>
        <taxon>Vertebrata</taxon>
        <taxon>Euteleostomi</taxon>
        <taxon>Amphibia</taxon>
        <taxon>Batrachia</taxon>
        <taxon>Anura</taxon>
        <taxon>Neobatrachia</taxon>
        <taxon>Ranoidea</taxon>
        <taxon>Ranidae</taxon>
        <taxon>Staurois</taxon>
    </lineage>
</organism>
<sequence>MLYPCRNSRPRLSITGSRPVITCWCPVIAKHLRWGRELFVNKTVLPPDRSCTLLCMAQSAVFPAAHTPAP</sequence>
<comment type="caution">
    <text evidence="1">The sequence shown here is derived from an EMBL/GenBank/DDBJ whole genome shotgun (WGS) entry which is preliminary data.</text>
</comment>
<keyword evidence="2" id="KW-1185">Reference proteome</keyword>
<dbReference type="Proteomes" id="UP001162483">
    <property type="component" value="Unassembled WGS sequence"/>
</dbReference>
<protein>
    <submittedName>
        <fullName evidence="1">Uncharacterized protein</fullName>
    </submittedName>
</protein>
<dbReference type="EMBL" id="CATNWA010014892">
    <property type="protein sequence ID" value="CAI9577142.1"/>
    <property type="molecule type" value="Genomic_DNA"/>
</dbReference>